<feature type="signal peptide" evidence="1">
    <location>
        <begin position="1"/>
        <end position="24"/>
    </location>
</feature>
<keyword evidence="4" id="KW-1185">Reference proteome</keyword>
<evidence type="ECO:0000313" key="3">
    <source>
        <dbReference type="EMBL" id="MFD2832808.1"/>
    </source>
</evidence>
<feature type="chain" id="PRO_5047542121" evidence="1">
    <location>
        <begin position="25"/>
        <end position="752"/>
    </location>
</feature>
<dbReference type="InterPro" id="IPR036378">
    <property type="entry name" value="FAS1_dom_sf"/>
</dbReference>
<dbReference type="Gene3D" id="2.30.180.10">
    <property type="entry name" value="FAS1 domain"/>
    <property type="match status" value="2"/>
</dbReference>
<keyword evidence="1" id="KW-0732">Signal</keyword>
<protein>
    <submittedName>
        <fullName evidence="3">Fasciclin domain-containing protein</fullName>
    </submittedName>
</protein>
<sequence>MKNKIISFLLFAISLLLSSCSKQEFDEYYARPDDLEDPIFQVLEARGNFTNLLQVIEKAGYKDILSKAGYWTMFAPNDQAFNNFFQENPEFSSLGDIDSVAASKIVKYALVYNAFRTDHIADFQGPLGWEPDMAYKRRTAYYTGFTREMVNGQEIVTIASNRNNDGNANYYIEGDNNNKYIPYFYEEYMQLNRLSAADYNYFFPNEPYTGFNVIDGTVITEDIIAENGVIDEVSKVSLPLQNIDQYLGGKPEYSLFKSILDNNLVSYVQNDEATQTYKTYTGNSEDVYVKVYDPALGFSPNNENYLKESDNDAQADGFTMFVPQNEALQKFIDEILLKHYSSINALPKYVFEDFVNAHMWKNTVWPSKFASSTNILEEEARFNENTDVVDPQVLSNGLFYGTNIIQKSNIFYSVYTSAYLDPDYTLMTRALNEPDGYKNIISNIGRNYTLFLMSDEVLQDLGYGYNLDRQEWTYTSPVTNTTVAGSIARARILRILYNHIVQTPNGELDDLSGTGIFRSGDNEIPGEYIKYDNNQVYAAGNEALENVVNITGYEDQENGRVYYTDNLLEFSEEPPAQDLKELAIGHDTIVLEDSPFEYFYRYLENTSIYDRGTNAIRGVDLGTKYTFLVPSNDAIRQAVEDGVLPGTETETGMEPNFNPSDIAEKEMVEKFILYHILDTRTIAADGFISGLIGTLLKDDFGEAAYIRVVNEPGSLELVDENNRSAMLIPEYSNNLADRSLIHLIDNYLLYND</sequence>
<dbReference type="PROSITE" id="PS50213">
    <property type="entry name" value="FAS1"/>
    <property type="match status" value="3"/>
</dbReference>
<evidence type="ECO:0000259" key="2">
    <source>
        <dbReference type="PROSITE" id="PS50213"/>
    </source>
</evidence>
<reference evidence="4" key="1">
    <citation type="journal article" date="2019" name="Int. J. Syst. Evol. Microbiol.">
        <title>The Global Catalogue of Microorganisms (GCM) 10K type strain sequencing project: providing services to taxonomists for standard genome sequencing and annotation.</title>
        <authorList>
            <consortium name="The Broad Institute Genomics Platform"/>
            <consortium name="The Broad Institute Genome Sequencing Center for Infectious Disease"/>
            <person name="Wu L."/>
            <person name="Ma J."/>
        </authorList>
    </citation>
    <scope>NUCLEOTIDE SEQUENCE [LARGE SCALE GENOMIC DNA]</scope>
    <source>
        <strain evidence="4">KCTC 52925</strain>
    </source>
</reference>
<dbReference type="Proteomes" id="UP001597438">
    <property type="component" value="Unassembled WGS sequence"/>
</dbReference>
<feature type="domain" description="FAS1" evidence="2">
    <location>
        <begin position="36"/>
        <end position="237"/>
    </location>
</feature>
<dbReference type="Pfam" id="PF02469">
    <property type="entry name" value="Fasciclin"/>
    <property type="match status" value="1"/>
</dbReference>
<proteinExistence type="predicted"/>
<dbReference type="PANTHER" id="PTHR10900:SF77">
    <property type="entry name" value="FI19380P1"/>
    <property type="match status" value="1"/>
</dbReference>
<name>A0ABW5X3Q2_9FLAO</name>
<dbReference type="RefSeq" id="WP_251742175.1">
    <property type="nucleotide sequence ID" value="NZ_JBHUOJ010000010.1"/>
</dbReference>
<organism evidence="3 4">
    <name type="scientific">Christiangramia antarctica</name>
    <dbReference type="NCBI Taxonomy" id="2058158"/>
    <lineage>
        <taxon>Bacteria</taxon>
        <taxon>Pseudomonadati</taxon>
        <taxon>Bacteroidota</taxon>
        <taxon>Flavobacteriia</taxon>
        <taxon>Flavobacteriales</taxon>
        <taxon>Flavobacteriaceae</taxon>
        <taxon>Christiangramia</taxon>
    </lineage>
</organism>
<gene>
    <name evidence="3" type="ORF">ACFSYS_05860</name>
</gene>
<dbReference type="InterPro" id="IPR050904">
    <property type="entry name" value="Adhesion/Biosynth-related"/>
</dbReference>
<evidence type="ECO:0000256" key="1">
    <source>
        <dbReference type="SAM" id="SignalP"/>
    </source>
</evidence>
<accession>A0ABW5X3Q2</accession>
<dbReference type="InterPro" id="IPR000782">
    <property type="entry name" value="FAS1_domain"/>
</dbReference>
<feature type="domain" description="FAS1" evidence="2">
    <location>
        <begin position="411"/>
        <end position="568"/>
    </location>
</feature>
<feature type="domain" description="FAS1" evidence="2">
    <location>
        <begin position="583"/>
        <end position="748"/>
    </location>
</feature>
<dbReference type="EMBL" id="JBHUOJ010000010">
    <property type="protein sequence ID" value="MFD2832808.1"/>
    <property type="molecule type" value="Genomic_DNA"/>
</dbReference>
<dbReference type="SUPFAM" id="SSF82153">
    <property type="entry name" value="FAS1 domain"/>
    <property type="match status" value="3"/>
</dbReference>
<comment type="caution">
    <text evidence="3">The sequence shown here is derived from an EMBL/GenBank/DDBJ whole genome shotgun (WGS) entry which is preliminary data.</text>
</comment>
<dbReference type="PROSITE" id="PS51257">
    <property type="entry name" value="PROKAR_LIPOPROTEIN"/>
    <property type="match status" value="1"/>
</dbReference>
<evidence type="ECO:0000313" key="4">
    <source>
        <dbReference type="Proteomes" id="UP001597438"/>
    </source>
</evidence>
<dbReference type="PANTHER" id="PTHR10900">
    <property type="entry name" value="PERIOSTIN-RELATED"/>
    <property type="match status" value="1"/>
</dbReference>